<name>A0A1A3L0Z8_MYCAS</name>
<keyword evidence="10" id="KW-0813">Transport</keyword>
<comment type="activity regulation">
    <text evidence="10">Na(+) is not transported, but it plays an essential structural role and its presence is essential for fluoride channel function.</text>
</comment>
<feature type="transmembrane region" description="Helical" evidence="10">
    <location>
        <begin position="101"/>
        <end position="125"/>
    </location>
</feature>
<dbReference type="EMBL" id="LZLM01000014">
    <property type="protein sequence ID" value="OBJ89856.1"/>
    <property type="molecule type" value="Genomic_DNA"/>
</dbReference>
<dbReference type="InterPro" id="IPR003691">
    <property type="entry name" value="FluC"/>
</dbReference>
<proteinExistence type="inferred from homology"/>
<evidence type="ECO:0000256" key="10">
    <source>
        <dbReference type="HAMAP-Rule" id="MF_00454"/>
    </source>
</evidence>
<dbReference type="GO" id="GO:0062054">
    <property type="term" value="F:fluoride channel activity"/>
    <property type="evidence" value="ECO:0007669"/>
    <property type="project" value="UniProtKB-UniRule"/>
</dbReference>
<feature type="binding site" evidence="10">
    <location>
        <position position="82"/>
    </location>
    <ligand>
        <name>Na(+)</name>
        <dbReference type="ChEBI" id="CHEBI:29101"/>
        <note>structural</note>
    </ligand>
</feature>
<dbReference type="PANTHER" id="PTHR28259">
    <property type="entry name" value="FLUORIDE EXPORT PROTEIN 1-RELATED"/>
    <property type="match status" value="1"/>
</dbReference>
<accession>A0A1A3L0Z8</accession>
<comment type="function">
    <text evidence="9 10">Fluoride-specific ion channel. Important for reducing fluoride concentration in the cell, thus reducing its toxicity.</text>
</comment>
<gene>
    <name evidence="10" type="primary">fluC</name>
    <name evidence="10" type="synonym">crcB</name>
    <name evidence="11" type="ORF">A5640_24920</name>
</gene>
<protein>
    <recommendedName>
        <fullName evidence="10">Fluoride-specific ion channel FluC</fullName>
    </recommendedName>
</protein>
<keyword evidence="10" id="KW-0915">Sodium</keyword>
<organism evidence="11 12">
    <name type="scientific">Mycobacterium asiaticum</name>
    <dbReference type="NCBI Taxonomy" id="1790"/>
    <lineage>
        <taxon>Bacteria</taxon>
        <taxon>Bacillati</taxon>
        <taxon>Actinomycetota</taxon>
        <taxon>Actinomycetes</taxon>
        <taxon>Mycobacteriales</taxon>
        <taxon>Mycobacteriaceae</taxon>
        <taxon>Mycobacterium</taxon>
    </lineage>
</organism>
<keyword evidence="4 10" id="KW-1133">Transmembrane helix</keyword>
<evidence type="ECO:0000256" key="6">
    <source>
        <dbReference type="ARBA" id="ARBA00023303"/>
    </source>
</evidence>
<dbReference type="HAMAP" id="MF_00454">
    <property type="entry name" value="FluC"/>
    <property type="match status" value="1"/>
</dbReference>
<evidence type="ECO:0000256" key="8">
    <source>
        <dbReference type="ARBA" id="ARBA00035585"/>
    </source>
</evidence>
<evidence type="ECO:0000256" key="5">
    <source>
        <dbReference type="ARBA" id="ARBA00023136"/>
    </source>
</evidence>
<dbReference type="Proteomes" id="UP000093925">
    <property type="component" value="Unassembled WGS sequence"/>
</dbReference>
<evidence type="ECO:0000256" key="2">
    <source>
        <dbReference type="ARBA" id="ARBA00022475"/>
    </source>
</evidence>
<keyword evidence="3 10" id="KW-0812">Transmembrane</keyword>
<feature type="transmembrane region" description="Helical" evidence="10">
    <location>
        <begin position="72"/>
        <end position="89"/>
    </location>
</feature>
<dbReference type="GO" id="GO:0140114">
    <property type="term" value="P:cellular detoxification of fluoride"/>
    <property type="evidence" value="ECO:0007669"/>
    <property type="project" value="UniProtKB-UniRule"/>
</dbReference>
<dbReference type="PANTHER" id="PTHR28259:SF1">
    <property type="entry name" value="FLUORIDE EXPORT PROTEIN 1-RELATED"/>
    <property type="match status" value="1"/>
</dbReference>
<dbReference type="GO" id="GO:0005886">
    <property type="term" value="C:plasma membrane"/>
    <property type="evidence" value="ECO:0007669"/>
    <property type="project" value="UniProtKB-SubCell"/>
</dbReference>
<comment type="subcellular location">
    <subcellularLocation>
        <location evidence="1 10">Cell membrane</location>
        <topology evidence="1 10">Multi-pass membrane protein</topology>
    </subcellularLocation>
</comment>
<keyword evidence="10" id="KW-0406">Ion transport</keyword>
<dbReference type="RefSeq" id="WP_065138172.1">
    <property type="nucleotide sequence ID" value="NZ_LZLM01000014.1"/>
</dbReference>
<keyword evidence="10" id="KW-0479">Metal-binding</keyword>
<dbReference type="Pfam" id="PF02537">
    <property type="entry name" value="CRCB"/>
    <property type="match status" value="1"/>
</dbReference>
<evidence type="ECO:0000256" key="9">
    <source>
        <dbReference type="ARBA" id="ARBA00049940"/>
    </source>
</evidence>
<evidence type="ECO:0000313" key="11">
    <source>
        <dbReference type="EMBL" id="OBJ89856.1"/>
    </source>
</evidence>
<evidence type="ECO:0000256" key="1">
    <source>
        <dbReference type="ARBA" id="ARBA00004651"/>
    </source>
</evidence>
<keyword evidence="2 10" id="KW-1003">Cell membrane</keyword>
<comment type="similarity">
    <text evidence="7 10">Belongs to the fluoride channel Fluc/FEX (TC 1.A.43) family.</text>
</comment>
<keyword evidence="6 10" id="KW-0407">Ion channel</keyword>
<comment type="caution">
    <text evidence="11">The sequence shown here is derived from an EMBL/GenBank/DDBJ whole genome shotgun (WGS) entry which is preliminary data.</text>
</comment>
<keyword evidence="5 10" id="KW-0472">Membrane</keyword>
<evidence type="ECO:0000313" key="12">
    <source>
        <dbReference type="Proteomes" id="UP000093925"/>
    </source>
</evidence>
<dbReference type="GO" id="GO:0046872">
    <property type="term" value="F:metal ion binding"/>
    <property type="evidence" value="ECO:0007669"/>
    <property type="project" value="UniProtKB-KW"/>
</dbReference>
<evidence type="ECO:0000256" key="4">
    <source>
        <dbReference type="ARBA" id="ARBA00022989"/>
    </source>
</evidence>
<dbReference type="AlphaFoldDB" id="A0A1A3L0Z8"/>
<evidence type="ECO:0000256" key="7">
    <source>
        <dbReference type="ARBA" id="ARBA00035120"/>
    </source>
</evidence>
<feature type="transmembrane region" description="Helical" evidence="10">
    <location>
        <begin position="40"/>
        <end position="60"/>
    </location>
</feature>
<evidence type="ECO:0000256" key="3">
    <source>
        <dbReference type="ARBA" id="ARBA00022692"/>
    </source>
</evidence>
<dbReference type="NCBIfam" id="NF010812">
    <property type="entry name" value="PRK14216.1"/>
    <property type="match status" value="1"/>
</dbReference>
<sequence>MARPDYRELAAIFAGGALGSLARAGLATLAVPDPASWPWPTFVVNIVGAFLVGYFTTRLLERLPLSSYRRPLLGTGLCGGLTTFSTMQVETVRMIEHGHWVLATSYTLVSIVLGLLAVYLATALVRRVRIR</sequence>
<feature type="binding site" evidence="10">
    <location>
        <position position="79"/>
    </location>
    <ligand>
        <name>Na(+)</name>
        <dbReference type="ChEBI" id="CHEBI:29101"/>
        <note>structural</note>
    </ligand>
</feature>
<comment type="catalytic activity">
    <reaction evidence="8">
        <text>fluoride(in) = fluoride(out)</text>
        <dbReference type="Rhea" id="RHEA:76159"/>
        <dbReference type="ChEBI" id="CHEBI:17051"/>
    </reaction>
    <physiologicalReaction direction="left-to-right" evidence="8">
        <dbReference type="Rhea" id="RHEA:76160"/>
    </physiologicalReaction>
</comment>
<reference evidence="11 12" key="1">
    <citation type="submission" date="2016-06" db="EMBL/GenBank/DDBJ databases">
        <authorList>
            <person name="Kjaerup R.B."/>
            <person name="Dalgaard T.S."/>
            <person name="Juul-Madsen H.R."/>
        </authorList>
    </citation>
    <scope>NUCLEOTIDE SEQUENCE [LARGE SCALE GENOMIC DNA]</scope>
    <source>
        <strain evidence="11 12">1276495.2</strain>
    </source>
</reference>